<evidence type="ECO:0000313" key="3">
    <source>
        <dbReference type="Proteomes" id="UP001497382"/>
    </source>
</evidence>
<accession>A0AAV2AD69</accession>
<sequence length="132" mass="15535">MELVCHQQLISYKRKTLPIKFPSGVLVREHMKDYMDECGDLNWLENTWSQRKFAVFNKPSLLFWDSFKVHLTDEVLEKSRKLNAKLAIIPGGLTSMLQPLDVCINKSFKVRLRSKWMEWMETEVKAVTKDAM</sequence>
<proteinExistence type="predicted"/>
<name>A0AAV2AD69_9ARAC</name>
<keyword evidence="3" id="KW-1185">Reference proteome</keyword>
<dbReference type="GO" id="GO:0003676">
    <property type="term" value="F:nucleic acid binding"/>
    <property type="evidence" value="ECO:0007669"/>
    <property type="project" value="InterPro"/>
</dbReference>
<dbReference type="Pfam" id="PF03184">
    <property type="entry name" value="DDE_1"/>
    <property type="match status" value="1"/>
</dbReference>
<organism evidence="2 3">
    <name type="scientific">Larinioides sclopetarius</name>
    <dbReference type="NCBI Taxonomy" id="280406"/>
    <lineage>
        <taxon>Eukaryota</taxon>
        <taxon>Metazoa</taxon>
        <taxon>Ecdysozoa</taxon>
        <taxon>Arthropoda</taxon>
        <taxon>Chelicerata</taxon>
        <taxon>Arachnida</taxon>
        <taxon>Araneae</taxon>
        <taxon>Araneomorphae</taxon>
        <taxon>Entelegynae</taxon>
        <taxon>Araneoidea</taxon>
        <taxon>Araneidae</taxon>
        <taxon>Larinioides</taxon>
    </lineage>
</organism>
<dbReference type="AlphaFoldDB" id="A0AAV2AD69"/>
<feature type="domain" description="DDE-1" evidence="1">
    <location>
        <begin position="34"/>
        <end position="125"/>
    </location>
</feature>
<evidence type="ECO:0000259" key="1">
    <source>
        <dbReference type="Pfam" id="PF03184"/>
    </source>
</evidence>
<dbReference type="Proteomes" id="UP001497382">
    <property type="component" value="Unassembled WGS sequence"/>
</dbReference>
<evidence type="ECO:0000313" key="2">
    <source>
        <dbReference type="EMBL" id="CAL1281597.1"/>
    </source>
</evidence>
<comment type="caution">
    <text evidence="2">The sequence shown here is derived from an EMBL/GenBank/DDBJ whole genome shotgun (WGS) entry which is preliminary data.</text>
</comment>
<gene>
    <name evidence="2" type="ORF">LARSCL_LOCUS11657</name>
</gene>
<dbReference type="EMBL" id="CAXIEN010000146">
    <property type="protein sequence ID" value="CAL1281597.1"/>
    <property type="molecule type" value="Genomic_DNA"/>
</dbReference>
<reference evidence="2 3" key="1">
    <citation type="submission" date="2024-04" db="EMBL/GenBank/DDBJ databases">
        <authorList>
            <person name="Rising A."/>
            <person name="Reimegard J."/>
            <person name="Sonavane S."/>
            <person name="Akerstrom W."/>
            <person name="Nylinder S."/>
            <person name="Hedman E."/>
            <person name="Kallberg Y."/>
        </authorList>
    </citation>
    <scope>NUCLEOTIDE SEQUENCE [LARGE SCALE GENOMIC DNA]</scope>
</reference>
<dbReference type="InterPro" id="IPR004875">
    <property type="entry name" value="DDE_SF_endonuclease_dom"/>
</dbReference>
<protein>
    <recommendedName>
        <fullName evidence="1">DDE-1 domain-containing protein</fullName>
    </recommendedName>
</protein>